<evidence type="ECO:0000313" key="2">
    <source>
        <dbReference type="EMBL" id="PHH82484.1"/>
    </source>
</evidence>
<dbReference type="PANTHER" id="PTHR12358">
    <property type="entry name" value="SPHINGOSINE KINASE"/>
    <property type="match status" value="1"/>
</dbReference>
<dbReference type="InterPro" id="IPR016064">
    <property type="entry name" value="NAD/diacylglycerol_kinase_sf"/>
</dbReference>
<dbReference type="SUPFAM" id="SSF111331">
    <property type="entry name" value="NAD kinase/diacylglycerol kinase-like"/>
    <property type="match status" value="1"/>
</dbReference>
<dbReference type="GO" id="GO:0005737">
    <property type="term" value="C:cytoplasm"/>
    <property type="evidence" value="ECO:0007669"/>
    <property type="project" value="TreeGrafter"/>
</dbReference>
<dbReference type="Proteomes" id="UP000224854">
    <property type="component" value="Unassembled WGS sequence"/>
</dbReference>
<dbReference type="PANTHER" id="PTHR12358:SF108">
    <property type="entry name" value="DAGKC DOMAIN-CONTAINING PROTEIN"/>
    <property type="match status" value="1"/>
</dbReference>
<evidence type="ECO:0000313" key="3">
    <source>
        <dbReference type="Proteomes" id="UP000224854"/>
    </source>
</evidence>
<sequence length="485" mass="53161">MTETPLVAELQQVCHVDRRHDLLVWTTPKHGQVGQIELDKVLFILDLSKSEGATIPHFVVCCLKEKTDESAAHAFQLLLLSTDAVPHALQAEYQLKQMPTHLCGPVDAVVSTKSGLGQALAFWETVLLPLWKLVGEAFGTRGQPDKVFVTQNANSVRQFARHAHLDADQEQQHTATSRTILLLSGDGGVVDLLNGREQDDTRPVPTVALIPLGTGNALFHSLHKPVVSNSGSSYLLVALRTLFFGIAAPLPVFKASFSPGSRIVTSAEQLGKTDDEARTIREHAAVSSLYGAIVASYGFHASVVYESDTPEYRVHGDKRFGMVAADLLRQSHPYRAKLLIQRQGSLELEREPDETHGYVLVTMVSNLERTFNISPASKPLDGQLRLIRFGRLGGDRTMDVMMKAYDGGKHVGMKWDDGKSVEYEGVQEVVVEALDDEARWRKFCIDGTIVDVPVCGSMTVAKVQGPEMLRVLVDGRVLEAPSAAE</sequence>
<evidence type="ECO:0000259" key="1">
    <source>
        <dbReference type="PROSITE" id="PS50146"/>
    </source>
</evidence>
<dbReference type="PROSITE" id="PS50146">
    <property type="entry name" value="DAGK"/>
    <property type="match status" value="1"/>
</dbReference>
<dbReference type="Gene3D" id="2.60.200.40">
    <property type="match status" value="1"/>
</dbReference>
<dbReference type="InterPro" id="IPR001206">
    <property type="entry name" value="Diacylglycerol_kinase_cat_dom"/>
</dbReference>
<gene>
    <name evidence="2" type="ORF">CDD82_5820</name>
</gene>
<protein>
    <recommendedName>
        <fullName evidence="1">DAGKc domain-containing protein</fullName>
    </recommendedName>
</protein>
<dbReference type="InterPro" id="IPR017438">
    <property type="entry name" value="ATP-NAD_kinase_N"/>
</dbReference>
<feature type="domain" description="DAGKc" evidence="1">
    <location>
        <begin position="101"/>
        <end position="259"/>
    </location>
</feature>
<dbReference type="GO" id="GO:0001727">
    <property type="term" value="F:lipid kinase activity"/>
    <property type="evidence" value="ECO:0007669"/>
    <property type="project" value="TreeGrafter"/>
</dbReference>
<dbReference type="Gene3D" id="3.40.50.10330">
    <property type="entry name" value="Probable inorganic polyphosphate/atp-NAD kinase, domain 1"/>
    <property type="match status" value="1"/>
</dbReference>
<dbReference type="InterPro" id="IPR050187">
    <property type="entry name" value="Lipid_Phosphate_FormReg"/>
</dbReference>
<dbReference type="GO" id="GO:0046512">
    <property type="term" value="P:sphingosine biosynthetic process"/>
    <property type="evidence" value="ECO:0007669"/>
    <property type="project" value="TreeGrafter"/>
</dbReference>
<proteinExistence type="predicted"/>
<dbReference type="AlphaFoldDB" id="A0A2C5ZSS2"/>
<name>A0A2C5ZSS2_9HYPO</name>
<dbReference type="EMBL" id="NJEU01000056">
    <property type="protein sequence ID" value="PHH82484.1"/>
    <property type="molecule type" value="Genomic_DNA"/>
</dbReference>
<organism evidence="2 3">
    <name type="scientific">Ophiocordyceps australis</name>
    <dbReference type="NCBI Taxonomy" id="1399860"/>
    <lineage>
        <taxon>Eukaryota</taxon>
        <taxon>Fungi</taxon>
        <taxon>Dikarya</taxon>
        <taxon>Ascomycota</taxon>
        <taxon>Pezizomycotina</taxon>
        <taxon>Sordariomycetes</taxon>
        <taxon>Hypocreomycetidae</taxon>
        <taxon>Hypocreales</taxon>
        <taxon>Ophiocordycipitaceae</taxon>
        <taxon>Ophiocordyceps</taxon>
    </lineage>
</organism>
<comment type="caution">
    <text evidence="2">The sequence shown here is derived from an EMBL/GenBank/DDBJ whole genome shotgun (WGS) entry which is preliminary data.</text>
</comment>
<accession>A0A2C5ZSS2</accession>
<dbReference type="GO" id="GO:0016020">
    <property type="term" value="C:membrane"/>
    <property type="evidence" value="ECO:0007669"/>
    <property type="project" value="TreeGrafter"/>
</dbReference>
<dbReference type="Pfam" id="PF00781">
    <property type="entry name" value="DAGK_cat"/>
    <property type="match status" value="1"/>
</dbReference>
<keyword evidence="3" id="KW-1185">Reference proteome</keyword>
<dbReference type="OrthoDB" id="3853857at2759"/>
<reference evidence="2 3" key="1">
    <citation type="submission" date="2017-06" db="EMBL/GenBank/DDBJ databases">
        <title>Ant-infecting Ophiocordyceps genomes reveal a high diversity of potential behavioral manipulation genes and a possible major role for enterotoxins.</title>
        <authorList>
            <person name="De Bekker C."/>
            <person name="Evans H.C."/>
            <person name="Brachmann A."/>
            <person name="Hughes D.P."/>
        </authorList>
    </citation>
    <scope>NUCLEOTIDE SEQUENCE [LARGE SCALE GENOMIC DNA]</scope>
    <source>
        <strain evidence="2 3">1348a</strain>
    </source>
</reference>